<dbReference type="InterPro" id="IPR013763">
    <property type="entry name" value="Cyclin-like_dom"/>
</dbReference>
<accession>A0A7R9Z7J2</accession>
<sequence length="501" mass="51834">MADAGSAMMVRLRLKRGAVLEAPSRCSEHQHCDKKARTATTGQNATGACLETQPSAADFEIESALKSWLAKEAASWRASPPSSRSDNIAPSKRRVLIDWMCSVVTRFRLGREASFHGTALLDRYLAVGPALRSMQLPMLAAACLWVAAKFHSGRSPRASSLCEMLPPGSTPAQLCDMEARVLSALGFDVSSQTSFCFFGAYAKAARVSDMRTSLLAIHMLELADLVGAPSAPEPPAAEPAASAALLLPMPRLRAAAGQPAVEAGMALSLVSPTTPPLGSPWMPADAAPGTAQSAKALSESLPVSAGTVGGVAIGDAHVEAALAAKECPPPQARTQQPQAVHAAEPASLCGSPMTPERQAHVRTTLTLSSRIISESHAATAVPLARDGALSARQCGSTSSAALDAAARPEYKRLGRTRPSVLAAAALLSAAATASSAASSDVEELTMTLARLSGAAELDLLSLAQLLGSLHVAVSAGPAPPAMVVCYRQQCSWLDQLLARCA</sequence>
<dbReference type="PANTHER" id="PTHR10177">
    <property type="entry name" value="CYCLINS"/>
    <property type="match status" value="1"/>
</dbReference>
<feature type="domain" description="Cyclin-like" evidence="4">
    <location>
        <begin position="98"/>
        <end position="183"/>
    </location>
</feature>
<keyword evidence="1" id="KW-0132">Cell division</keyword>
<evidence type="ECO:0000256" key="2">
    <source>
        <dbReference type="ARBA" id="ARBA00023306"/>
    </source>
</evidence>
<dbReference type="InterPro" id="IPR039361">
    <property type="entry name" value="Cyclin"/>
</dbReference>
<dbReference type="GO" id="GO:0051301">
    <property type="term" value="P:cell division"/>
    <property type="evidence" value="ECO:0007669"/>
    <property type="project" value="UniProtKB-KW"/>
</dbReference>
<dbReference type="InterPro" id="IPR006671">
    <property type="entry name" value="Cyclin_N"/>
</dbReference>
<keyword evidence="3" id="KW-0195">Cyclin</keyword>
<reference evidence="5" key="1">
    <citation type="submission" date="2021-01" db="EMBL/GenBank/DDBJ databases">
        <authorList>
            <person name="Corre E."/>
            <person name="Pelletier E."/>
            <person name="Niang G."/>
            <person name="Scheremetjew M."/>
            <person name="Finn R."/>
            <person name="Kale V."/>
            <person name="Holt S."/>
            <person name="Cochrane G."/>
            <person name="Meng A."/>
            <person name="Brown T."/>
            <person name="Cohen L."/>
        </authorList>
    </citation>
    <scope>NUCLEOTIDE SEQUENCE</scope>
    <source>
        <strain evidence="5">CCMP219</strain>
    </source>
</reference>
<dbReference type="SUPFAM" id="SSF47954">
    <property type="entry name" value="Cyclin-like"/>
    <property type="match status" value="1"/>
</dbReference>
<dbReference type="EMBL" id="HBEC01044109">
    <property type="protein sequence ID" value="CAD8310161.1"/>
    <property type="molecule type" value="Transcribed_RNA"/>
</dbReference>
<keyword evidence="2" id="KW-0131">Cell cycle</keyword>
<dbReference type="InterPro" id="IPR036915">
    <property type="entry name" value="Cyclin-like_sf"/>
</dbReference>
<proteinExistence type="inferred from homology"/>
<comment type="similarity">
    <text evidence="3">Belongs to the cyclin family.</text>
</comment>
<protein>
    <recommendedName>
        <fullName evidence="4">Cyclin-like domain-containing protein</fullName>
    </recommendedName>
</protein>
<organism evidence="5">
    <name type="scientific">Chlamydomonas euryale</name>
    <dbReference type="NCBI Taxonomy" id="1486919"/>
    <lineage>
        <taxon>Eukaryota</taxon>
        <taxon>Viridiplantae</taxon>
        <taxon>Chlorophyta</taxon>
        <taxon>core chlorophytes</taxon>
        <taxon>Chlorophyceae</taxon>
        <taxon>CS clade</taxon>
        <taxon>Chlamydomonadales</taxon>
        <taxon>Chlamydomonadaceae</taxon>
        <taxon>Chlamydomonas</taxon>
    </lineage>
</organism>
<evidence type="ECO:0000256" key="3">
    <source>
        <dbReference type="RuleBase" id="RU000383"/>
    </source>
</evidence>
<dbReference type="Pfam" id="PF00134">
    <property type="entry name" value="Cyclin_N"/>
    <property type="match status" value="1"/>
</dbReference>
<evidence type="ECO:0000256" key="1">
    <source>
        <dbReference type="ARBA" id="ARBA00022618"/>
    </source>
</evidence>
<dbReference type="SMART" id="SM00385">
    <property type="entry name" value="CYCLIN"/>
    <property type="match status" value="1"/>
</dbReference>
<evidence type="ECO:0000313" key="5">
    <source>
        <dbReference type="EMBL" id="CAD8310161.1"/>
    </source>
</evidence>
<evidence type="ECO:0000259" key="4">
    <source>
        <dbReference type="SMART" id="SM00385"/>
    </source>
</evidence>
<dbReference type="Gene3D" id="1.10.472.10">
    <property type="entry name" value="Cyclin-like"/>
    <property type="match status" value="2"/>
</dbReference>
<gene>
    <name evidence="5" type="ORF">CEUR00632_LOCUS20552</name>
</gene>
<name>A0A7R9Z7J2_9CHLO</name>
<dbReference type="AlphaFoldDB" id="A0A7R9Z7J2"/>